<dbReference type="Pfam" id="PF00126">
    <property type="entry name" value="HTH_1"/>
    <property type="match status" value="1"/>
</dbReference>
<dbReference type="Gene3D" id="1.10.10.10">
    <property type="entry name" value="Winged helix-like DNA-binding domain superfamily/Winged helix DNA-binding domain"/>
    <property type="match status" value="1"/>
</dbReference>
<evidence type="ECO:0000256" key="2">
    <source>
        <dbReference type="ARBA" id="ARBA00023015"/>
    </source>
</evidence>
<dbReference type="PANTHER" id="PTHR30537">
    <property type="entry name" value="HTH-TYPE TRANSCRIPTIONAL REGULATOR"/>
    <property type="match status" value="1"/>
</dbReference>
<accession>A0ABS1CWP6</accession>
<dbReference type="SUPFAM" id="SSF46785">
    <property type="entry name" value="Winged helix' DNA-binding domain"/>
    <property type="match status" value="1"/>
</dbReference>
<dbReference type="PRINTS" id="PR00039">
    <property type="entry name" value="HTHLYSR"/>
</dbReference>
<reference evidence="6 7" key="1">
    <citation type="journal article" date="2020" name="Microorganisms">
        <title>Osmotic Adaptation and Compatible Solute Biosynthesis of Phototrophic Bacteria as Revealed from Genome Analyses.</title>
        <authorList>
            <person name="Imhoff J.F."/>
            <person name="Rahn T."/>
            <person name="Kunzel S."/>
            <person name="Keller A."/>
            <person name="Neulinger S.C."/>
        </authorList>
    </citation>
    <scope>NUCLEOTIDE SEQUENCE [LARGE SCALE GENOMIC DNA]</scope>
    <source>
        <strain evidence="6 7">DSM 15382</strain>
    </source>
</reference>
<dbReference type="EMBL" id="NRSG01000075">
    <property type="protein sequence ID" value="MBK1658943.1"/>
    <property type="molecule type" value="Genomic_DNA"/>
</dbReference>
<gene>
    <name evidence="6" type="ORF">CKO45_11930</name>
</gene>
<keyword evidence="3" id="KW-0238">DNA-binding</keyword>
<name>A0ABS1CWP6_9PROT</name>
<keyword evidence="2" id="KW-0805">Transcription regulation</keyword>
<feature type="domain" description="HTH lysR-type" evidence="5">
    <location>
        <begin position="6"/>
        <end position="63"/>
    </location>
</feature>
<comment type="similarity">
    <text evidence="1">Belongs to the LysR transcriptional regulatory family.</text>
</comment>
<evidence type="ECO:0000313" key="6">
    <source>
        <dbReference type="EMBL" id="MBK1658943.1"/>
    </source>
</evidence>
<dbReference type="SUPFAM" id="SSF53850">
    <property type="entry name" value="Periplasmic binding protein-like II"/>
    <property type="match status" value="1"/>
</dbReference>
<keyword evidence="7" id="KW-1185">Reference proteome</keyword>
<dbReference type="InterPro" id="IPR000847">
    <property type="entry name" value="LysR_HTH_N"/>
</dbReference>
<dbReference type="Pfam" id="PF03466">
    <property type="entry name" value="LysR_substrate"/>
    <property type="match status" value="1"/>
</dbReference>
<proteinExistence type="inferred from homology"/>
<sequence length="227" mass="23791">MPPPLPPLATLRAFEAAARHESLTLAAAELGVTPSAVSHQLRALEDALGTVLFLRTPRQLRLTPAGARLAAGLAEGLARIAAAVEELRAAEAETVLRVSALPLFTSAWLIPRLGGFETRAARLGLRVTLSLDGRHAVADLARGEADIAIRNLPRRDPALATRRLLDLRAVPVCAPEMAARLATPADLAGATLIHVSARPEGWANWHAALGLPPPAPRAALAVDTVPA</sequence>
<dbReference type="Gene3D" id="3.40.190.10">
    <property type="entry name" value="Periplasmic binding protein-like II"/>
    <property type="match status" value="2"/>
</dbReference>
<dbReference type="PANTHER" id="PTHR30537:SF26">
    <property type="entry name" value="GLYCINE CLEAVAGE SYSTEM TRANSCRIPTIONAL ACTIVATOR"/>
    <property type="match status" value="1"/>
</dbReference>
<dbReference type="InterPro" id="IPR005119">
    <property type="entry name" value="LysR_subst-bd"/>
</dbReference>
<dbReference type="InterPro" id="IPR058163">
    <property type="entry name" value="LysR-type_TF_proteobact-type"/>
</dbReference>
<comment type="caution">
    <text evidence="6">The sequence shown here is derived from an EMBL/GenBank/DDBJ whole genome shotgun (WGS) entry which is preliminary data.</text>
</comment>
<dbReference type="Proteomes" id="UP000697995">
    <property type="component" value="Unassembled WGS sequence"/>
</dbReference>
<evidence type="ECO:0000256" key="4">
    <source>
        <dbReference type="ARBA" id="ARBA00023163"/>
    </source>
</evidence>
<feature type="non-terminal residue" evidence="6">
    <location>
        <position position="227"/>
    </location>
</feature>
<protein>
    <recommendedName>
        <fullName evidence="5">HTH lysR-type domain-containing protein</fullName>
    </recommendedName>
</protein>
<dbReference type="PROSITE" id="PS50931">
    <property type="entry name" value="HTH_LYSR"/>
    <property type="match status" value="1"/>
</dbReference>
<evidence type="ECO:0000256" key="3">
    <source>
        <dbReference type="ARBA" id="ARBA00023125"/>
    </source>
</evidence>
<evidence type="ECO:0000259" key="5">
    <source>
        <dbReference type="PROSITE" id="PS50931"/>
    </source>
</evidence>
<keyword evidence="4" id="KW-0804">Transcription</keyword>
<dbReference type="InterPro" id="IPR036388">
    <property type="entry name" value="WH-like_DNA-bd_sf"/>
</dbReference>
<dbReference type="RefSeq" id="WP_207191611.1">
    <property type="nucleotide sequence ID" value="NZ_NRSG01000075.1"/>
</dbReference>
<evidence type="ECO:0000313" key="7">
    <source>
        <dbReference type="Proteomes" id="UP000697995"/>
    </source>
</evidence>
<evidence type="ECO:0000256" key="1">
    <source>
        <dbReference type="ARBA" id="ARBA00009437"/>
    </source>
</evidence>
<organism evidence="6 7">
    <name type="scientific">Paracraurococcus ruber</name>
    <dbReference type="NCBI Taxonomy" id="77675"/>
    <lineage>
        <taxon>Bacteria</taxon>
        <taxon>Pseudomonadati</taxon>
        <taxon>Pseudomonadota</taxon>
        <taxon>Alphaproteobacteria</taxon>
        <taxon>Acetobacterales</taxon>
        <taxon>Roseomonadaceae</taxon>
        <taxon>Paracraurococcus</taxon>
    </lineage>
</organism>
<dbReference type="InterPro" id="IPR036390">
    <property type="entry name" value="WH_DNA-bd_sf"/>
</dbReference>